<feature type="compositionally biased region" description="Basic and acidic residues" evidence="1">
    <location>
        <begin position="10"/>
        <end position="20"/>
    </location>
</feature>
<dbReference type="OrthoDB" id="2680103at2"/>
<feature type="region of interest" description="Disordered" evidence="1">
    <location>
        <begin position="1"/>
        <end position="51"/>
    </location>
</feature>
<feature type="compositionally biased region" description="Polar residues" evidence="1">
    <location>
        <begin position="37"/>
        <end position="50"/>
    </location>
</feature>
<gene>
    <name evidence="3" type="ORF">FPZ45_17225</name>
</gene>
<dbReference type="RefSeq" id="WP_144704566.1">
    <property type="nucleotide sequence ID" value="NZ_VNJJ01000010.1"/>
</dbReference>
<evidence type="ECO:0000256" key="1">
    <source>
        <dbReference type="SAM" id="MobiDB-lite"/>
    </source>
</evidence>
<feature type="transmembrane region" description="Helical" evidence="2">
    <location>
        <begin position="129"/>
        <end position="150"/>
    </location>
</feature>
<feature type="transmembrane region" description="Helical" evidence="2">
    <location>
        <begin position="77"/>
        <end position="97"/>
    </location>
</feature>
<accession>A0A559JDN4</accession>
<keyword evidence="2" id="KW-0472">Membrane</keyword>
<feature type="transmembrane region" description="Helical" evidence="2">
    <location>
        <begin position="191"/>
        <end position="209"/>
    </location>
</feature>
<evidence type="ECO:0000313" key="3">
    <source>
        <dbReference type="EMBL" id="TVX97986.1"/>
    </source>
</evidence>
<protein>
    <recommendedName>
        <fullName evidence="5">Yip1 domain-containing protein</fullName>
    </recommendedName>
</protein>
<feature type="transmembrane region" description="Helical" evidence="2">
    <location>
        <begin position="162"/>
        <end position="185"/>
    </location>
</feature>
<keyword evidence="4" id="KW-1185">Reference proteome</keyword>
<dbReference type="AlphaFoldDB" id="A0A559JDN4"/>
<keyword evidence="2" id="KW-1133">Transmembrane helix</keyword>
<name>A0A559JDN4_9BACL</name>
<evidence type="ECO:0000313" key="4">
    <source>
        <dbReference type="Proteomes" id="UP000316330"/>
    </source>
</evidence>
<feature type="transmembrane region" description="Helical" evidence="2">
    <location>
        <begin position="221"/>
        <end position="242"/>
    </location>
</feature>
<dbReference type="EMBL" id="VNJJ01000010">
    <property type="protein sequence ID" value="TVX97986.1"/>
    <property type="molecule type" value="Genomic_DNA"/>
</dbReference>
<proteinExistence type="predicted"/>
<evidence type="ECO:0000256" key="2">
    <source>
        <dbReference type="SAM" id="Phobius"/>
    </source>
</evidence>
<organism evidence="3 4">
    <name type="scientific">Cohnella terricola</name>
    <dbReference type="NCBI Taxonomy" id="1289167"/>
    <lineage>
        <taxon>Bacteria</taxon>
        <taxon>Bacillati</taxon>
        <taxon>Bacillota</taxon>
        <taxon>Bacilli</taxon>
        <taxon>Bacillales</taxon>
        <taxon>Paenibacillaceae</taxon>
        <taxon>Cohnella</taxon>
    </lineage>
</organism>
<sequence>MSDSQSNQPDLHKHENHEQAEIQAAASSAVPAQPPQHTGSEPTREASSPLSEVKPQKLLELLKNPSEALKLQPQKDWIYGAIGAAAGVVGFFFWIWFFQEAIRGKYDFFAGFGNLFRYSVMVLATPGKYLLLGVFSIALLVGTLGAVGNWQGARKRNWMEAVTFQGSTQLLFGAGWILSGVIAFLSLQLSMLLGVIILLISLLLLVSQATDLHEVSREKRFLFFVYSISIYLVLLFLAYVIIV</sequence>
<feature type="compositionally biased region" description="Low complexity" evidence="1">
    <location>
        <begin position="21"/>
        <end position="31"/>
    </location>
</feature>
<reference evidence="3 4" key="1">
    <citation type="submission" date="2019-07" db="EMBL/GenBank/DDBJ databases">
        <authorList>
            <person name="Kim J."/>
        </authorList>
    </citation>
    <scope>NUCLEOTIDE SEQUENCE [LARGE SCALE GENOMIC DNA]</scope>
    <source>
        <strain evidence="3 4">G13</strain>
    </source>
</reference>
<keyword evidence="2" id="KW-0812">Transmembrane</keyword>
<evidence type="ECO:0008006" key="5">
    <source>
        <dbReference type="Google" id="ProtNLM"/>
    </source>
</evidence>
<comment type="caution">
    <text evidence="3">The sequence shown here is derived from an EMBL/GenBank/DDBJ whole genome shotgun (WGS) entry which is preliminary data.</text>
</comment>
<dbReference type="Proteomes" id="UP000316330">
    <property type="component" value="Unassembled WGS sequence"/>
</dbReference>